<dbReference type="InterPro" id="IPR050793">
    <property type="entry name" value="CMP-NeuNAc_synthase"/>
</dbReference>
<keyword evidence="2" id="KW-0808">Transferase</keyword>
<evidence type="ECO:0000313" key="3">
    <source>
        <dbReference type="Proteomes" id="UP000297693"/>
    </source>
</evidence>
<evidence type="ECO:0000256" key="1">
    <source>
        <dbReference type="SAM" id="Phobius"/>
    </source>
</evidence>
<dbReference type="PANTHER" id="PTHR21485">
    <property type="entry name" value="HAD SUPERFAMILY MEMBERS CMAS AND KDSC"/>
    <property type="match status" value="1"/>
</dbReference>
<reference evidence="2" key="1">
    <citation type="journal article" date="2019" name="PLoS Negl. Trop. Dis.">
        <title>Revisiting the worldwide diversity of Leptospira species in the environment.</title>
        <authorList>
            <person name="Vincent A.T."/>
            <person name="Schiettekatte O."/>
            <person name="Bourhy P."/>
            <person name="Veyrier F.J."/>
            <person name="Picardeau M."/>
        </authorList>
    </citation>
    <scope>NUCLEOTIDE SEQUENCE [LARGE SCALE GENOMIC DNA]</scope>
    <source>
        <strain evidence="2">201702476</strain>
    </source>
</reference>
<dbReference type="CDD" id="cd02513">
    <property type="entry name" value="CMP-NeuAc_Synthase"/>
    <property type="match status" value="1"/>
</dbReference>
<dbReference type="GO" id="GO:0008781">
    <property type="term" value="F:N-acylneuraminate cytidylyltransferase activity"/>
    <property type="evidence" value="ECO:0007669"/>
    <property type="project" value="TreeGrafter"/>
</dbReference>
<gene>
    <name evidence="2" type="ORF">EHQ58_08380</name>
</gene>
<keyword evidence="1" id="KW-0472">Membrane</keyword>
<dbReference type="Proteomes" id="UP000297693">
    <property type="component" value="Unassembled WGS sequence"/>
</dbReference>
<dbReference type="OrthoDB" id="9805604at2"/>
<accession>A0A4R9K625</accession>
<keyword evidence="1" id="KW-0812">Transmembrane</keyword>
<comment type="caution">
    <text evidence="2">The sequence shown here is derived from an EMBL/GenBank/DDBJ whole genome shotgun (WGS) entry which is preliminary data.</text>
</comment>
<sequence length="247" mass="27869">MNDTIAIIPARSGSKSIKDKNLALLGGHPLIAYSIAAGILSKKVSRTLVSTDSEVYATIAKKYGAEVPFMRPAEFSTDTATDRDFMFHAMLWMRENEEAVPEYWVHLRPTTPLRDPIHLDQALETLQANGEATSLRSAHLCPESPFKWFRKNDSGYLTALVSDETSLDRFNLPRQSYPDVYIPDGYVDIVRSSFVLNTELMHGNRVIGYVSPACTEVDSKEELDLLEFQIKKYGSPLLNYLNEMEKK</sequence>
<keyword evidence="1" id="KW-1133">Transmembrane helix</keyword>
<dbReference type="RefSeq" id="WP_135623436.1">
    <property type="nucleotide sequence ID" value="NZ_RQGD01000023.1"/>
</dbReference>
<dbReference type="Gene3D" id="3.90.550.10">
    <property type="entry name" value="Spore Coat Polysaccharide Biosynthesis Protein SpsA, Chain A"/>
    <property type="match status" value="1"/>
</dbReference>
<keyword evidence="2" id="KW-0548">Nucleotidyltransferase</keyword>
<dbReference type="AlphaFoldDB" id="A0A4R9K625"/>
<feature type="transmembrane region" description="Helical" evidence="1">
    <location>
        <begin position="21"/>
        <end position="40"/>
    </location>
</feature>
<dbReference type="EMBL" id="RQGD01000023">
    <property type="protein sequence ID" value="TGL59747.1"/>
    <property type="molecule type" value="Genomic_DNA"/>
</dbReference>
<dbReference type="SUPFAM" id="SSF53448">
    <property type="entry name" value="Nucleotide-diphospho-sugar transferases"/>
    <property type="match status" value="1"/>
</dbReference>
<protein>
    <submittedName>
        <fullName evidence="2">Acylneuraminate cytidylyltransferase family protein</fullName>
    </submittedName>
</protein>
<evidence type="ECO:0000313" key="2">
    <source>
        <dbReference type="EMBL" id="TGL59747.1"/>
    </source>
</evidence>
<dbReference type="InterPro" id="IPR029044">
    <property type="entry name" value="Nucleotide-diphossugar_trans"/>
</dbReference>
<name>A0A4R9K625_9LEPT</name>
<dbReference type="Pfam" id="PF02348">
    <property type="entry name" value="CTP_transf_3"/>
    <property type="match status" value="1"/>
</dbReference>
<organism evidence="2 3">
    <name type="scientific">Leptospira ognonensis</name>
    <dbReference type="NCBI Taxonomy" id="2484945"/>
    <lineage>
        <taxon>Bacteria</taxon>
        <taxon>Pseudomonadati</taxon>
        <taxon>Spirochaetota</taxon>
        <taxon>Spirochaetia</taxon>
        <taxon>Leptospirales</taxon>
        <taxon>Leptospiraceae</taxon>
        <taxon>Leptospira</taxon>
    </lineage>
</organism>
<keyword evidence="3" id="KW-1185">Reference proteome</keyword>
<dbReference type="InterPro" id="IPR003329">
    <property type="entry name" value="Cytidylyl_trans"/>
</dbReference>
<proteinExistence type="predicted"/>
<dbReference type="PANTHER" id="PTHR21485:SF6">
    <property type="entry name" value="N-ACYLNEURAMINATE CYTIDYLYLTRANSFERASE-RELATED"/>
    <property type="match status" value="1"/>
</dbReference>